<dbReference type="InterPro" id="IPR050473">
    <property type="entry name" value="A2M/Complement_sys"/>
</dbReference>
<sequence>MCGAIFFLKCLQKLFINEVRSLQYRDRMAYFVSGLVFLFVFLTSGECQLDHEYCLVDNLAGCELGRPPYYMVLAPRRIRPDQVFQVFATILQMEYGKDVPISVHVSVVKEDKEYASSVARFERPSSRIMQLQMPQNALPGSYEFRVEGRLTTHGSGIVFTNQTRIEFSPKYISLFIQMSKPIYKQEQMVHFRVIPVQPNLMPKYDNVIIYVLDPTGTPVRRWLAQQTNVGGMISQSFQLSDQPRYGTWHIKVEGFGHTYQRPFTVEEFWEPRFDVNVSVPAYMMNSPNAVIKGSVTSNHTSGRPCMGNATLTVFFRPREEIWNATRGWEKPYRDRLGSNDSPGFLPVKPDYIPVTEVPVKDYYMYFAYEYKFIDFYQGRIDFEVTKAELEDLAGRGGETTSLVDSEFMFFANVTDWYSDLNRTGWAGTIMYENDVKMRWVGGSVKTFKPGSILKVQVAVSRYDGTPVTDGGAVTIVQTVMTSAGNSDASASGPQTHPVLHGIAEFELFLGVHAHSFTLTASFQDPSELLETNTYINPGFVTGRSKNIEMRGTRYYSPSNSYISVTTSTAHPQVDEYIIFHVKVSHYVSAIFYQIMAQGNIIIGDELEMTSRQKTFSIGLSREMVPVARIVVYYIREPEEIVTDVLNFFVNGTRHNMVKLGINRGKDFTRDTIEFNAEADPGSYVAFSGMLLDLYSRGLSDGITENKLIDELMTYDEPANASYRQLWRVSDTEYEYKFFHGYDYGIDGTTSFSSAGMLILTDADVTRLPNQDSCDPSAGLHPCFSGIESDCFTTDERCNGVFDCENDGADEAGCEFEEKRVVHKMPMERISRVMRYYDNSSWAWQEIFVKPDGRVDFRVDVPKYPLTWVINGLSISQTLGLGIMEKPVMYDATRFMYMQVEHPKSIVWGEQIGIRVTVFNYWYNDDYIEVLVTMHGDDNIDMVTVGNMGYTTAYAPPTFKGDHQTIVFLEPGDSKDIYMPIVPSQSFRGDRLTFRVSATCFMEKDEYVGEMTVGANGVSNYYHTPYFVDLIKYPSVEIPQFKVNVPEQFRKPEIRPNLYVPQSPVGMMSFFGDVAMPGFFENYLNAENLLYRPYGGGEMVTFNFAYNLHTLRFMKWSNQLENVPLEPVLEEMNLALQRMLGYMDTTEGSFKMFRDSPKSSLWLTAFVGTTLSRVLLDWEKTLYIPRNLLSQIAQYICTKQNETSGAFEEDIDGVTFDRKMASLKNARTAKMYAHPIPMTAYVLIALHHMTNLVKSSAPCIENAKRKAENYLNREVVNLGSEEIFFLSISSYALSLTMRNREATNRLWNLKRTDKEYNYFADGVVYSNPEAWQDGTLRYLLPRQELLNDAYSVQSTAYAVLAHVQVAKKNRNEREMAISWMNLMRNSVAGFSSTQDTIIAMEALIEFARADRNRNLFLMSCYISATSSNSWERTMELKQNDFTHLHKVYLPMNQVWGYTIPSAQGAGRAMLQLTTTVNVEYDRFLKTQMHYNNSIDMPLMDFFEIEDTLRFRGRNASIMEMTNCVSWLFTERSLTSGLAVLEVDIPTGYIVMNDTLRDYVQSGLVPNLKRAEFYGRKLVFYFDYLDQSKTCVFFRADRWYPVANATRDHKLRVYDYYEPGMHRTKIYTTQDLFLLSICYACGSFQCPYCPYFNTAPALLHTGAVLCTLLLFGFLVQRLLFPNR</sequence>
<dbReference type="InterPro" id="IPR011626">
    <property type="entry name" value="Alpha-macroglobulin_TED"/>
</dbReference>
<evidence type="ECO:0000256" key="1">
    <source>
        <dbReference type="ARBA" id="ARBA00023157"/>
    </source>
</evidence>
<dbReference type="SUPFAM" id="SSF49410">
    <property type="entry name" value="Alpha-macroglobulin receptor domain"/>
    <property type="match status" value="1"/>
</dbReference>
<dbReference type="InterPro" id="IPR001599">
    <property type="entry name" value="Macroglobln_a2"/>
</dbReference>
<dbReference type="PANTHER" id="PTHR11412">
    <property type="entry name" value="MACROGLOBULIN / COMPLEMENT"/>
    <property type="match status" value="1"/>
</dbReference>
<dbReference type="Proteomes" id="UP000694888">
    <property type="component" value="Unplaced"/>
</dbReference>
<protein>
    <submittedName>
        <fullName evidence="7">CD109 antigen</fullName>
    </submittedName>
</protein>
<dbReference type="Pfam" id="PF07677">
    <property type="entry name" value="A2M_recep"/>
    <property type="match status" value="1"/>
</dbReference>
<reference evidence="7" key="1">
    <citation type="submission" date="2025-08" db="UniProtKB">
        <authorList>
            <consortium name="RefSeq"/>
        </authorList>
    </citation>
    <scope>IDENTIFICATION</scope>
</reference>
<dbReference type="InterPro" id="IPR011625">
    <property type="entry name" value="A2M_N_BRD"/>
</dbReference>
<feature type="transmembrane region" description="Helical" evidence="2">
    <location>
        <begin position="1655"/>
        <end position="1678"/>
    </location>
</feature>
<feature type="domain" description="Alpha-2-macroglobulin" evidence="4">
    <location>
        <begin position="840"/>
        <end position="933"/>
    </location>
</feature>
<dbReference type="SMART" id="SM01360">
    <property type="entry name" value="A2M"/>
    <property type="match status" value="1"/>
</dbReference>
<feature type="domain" description="Alpha-macroglobulin receptor-binding" evidence="5">
    <location>
        <begin position="1534"/>
        <end position="1625"/>
    </location>
</feature>
<dbReference type="Pfam" id="PF00207">
    <property type="entry name" value="A2M"/>
    <property type="match status" value="1"/>
</dbReference>
<dbReference type="InterPro" id="IPR013783">
    <property type="entry name" value="Ig-like_fold"/>
</dbReference>
<dbReference type="CDD" id="cd00112">
    <property type="entry name" value="LDLa"/>
    <property type="match status" value="1"/>
</dbReference>
<dbReference type="SMART" id="SM01361">
    <property type="entry name" value="A2M_recep"/>
    <property type="match status" value="1"/>
</dbReference>
<keyword evidence="6" id="KW-1185">Reference proteome</keyword>
<dbReference type="Pfam" id="PF07678">
    <property type="entry name" value="TED_complement"/>
    <property type="match status" value="1"/>
</dbReference>
<evidence type="ECO:0000259" key="3">
    <source>
        <dbReference type="SMART" id="SM01359"/>
    </source>
</evidence>
<dbReference type="Gene3D" id="2.60.40.1930">
    <property type="match status" value="2"/>
</dbReference>
<dbReference type="SUPFAM" id="SSF48239">
    <property type="entry name" value="Terpenoid cyclases/Protein prenyltransferases"/>
    <property type="match status" value="1"/>
</dbReference>
<evidence type="ECO:0000259" key="4">
    <source>
        <dbReference type="SMART" id="SM01360"/>
    </source>
</evidence>
<evidence type="ECO:0000313" key="7">
    <source>
        <dbReference type="RefSeq" id="XP_005101040.1"/>
    </source>
</evidence>
<organism evidence="6 7">
    <name type="scientific">Aplysia californica</name>
    <name type="common">California sea hare</name>
    <dbReference type="NCBI Taxonomy" id="6500"/>
    <lineage>
        <taxon>Eukaryota</taxon>
        <taxon>Metazoa</taxon>
        <taxon>Spiralia</taxon>
        <taxon>Lophotrochozoa</taxon>
        <taxon>Mollusca</taxon>
        <taxon>Gastropoda</taxon>
        <taxon>Heterobranchia</taxon>
        <taxon>Euthyneura</taxon>
        <taxon>Tectipleura</taxon>
        <taxon>Aplysiida</taxon>
        <taxon>Aplysioidea</taxon>
        <taxon>Aplysiidae</taxon>
        <taxon>Aplysia</taxon>
    </lineage>
</organism>
<evidence type="ECO:0000259" key="5">
    <source>
        <dbReference type="SMART" id="SM01361"/>
    </source>
</evidence>
<keyword evidence="2" id="KW-1133">Transmembrane helix</keyword>
<dbReference type="SMART" id="SM01359">
    <property type="entry name" value="A2M_N_2"/>
    <property type="match status" value="1"/>
</dbReference>
<dbReference type="InterPro" id="IPR008930">
    <property type="entry name" value="Terpenoid_cyclase/PrenylTrfase"/>
</dbReference>
<dbReference type="GeneID" id="101856668"/>
<keyword evidence="2" id="KW-0472">Membrane</keyword>
<keyword evidence="1" id="KW-1015">Disulfide bond</keyword>
<gene>
    <name evidence="7" type="primary">LOC101856668</name>
</gene>
<dbReference type="InterPro" id="IPR009048">
    <property type="entry name" value="A-macroglobulin_rcpt-bd"/>
</dbReference>
<dbReference type="InterPro" id="IPR036595">
    <property type="entry name" value="A-macroglobulin_rcpt-bd_sf"/>
</dbReference>
<feature type="domain" description="Alpha-2-macroglobulin bait region" evidence="3">
    <location>
        <begin position="562"/>
        <end position="693"/>
    </location>
</feature>
<dbReference type="Gene3D" id="2.60.40.10">
    <property type="entry name" value="Immunoglobulins"/>
    <property type="match status" value="1"/>
</dbReference>
<evidence type="ECO:0000256" key="2">
    <source>
        <dbReference type="SAM" id="Phobius"/>
    </source>
</evidence>
<dbReference type="InterPro" id="IPR002890">
    <property type="entry name" value="MG2"/>
</dbReference>
<dbReference type="Gene3D" id="2.20.130.20">
    <property type="match status" value="1"/>
</dbReference>
<dbReference type="Pfam" id="PF07703">
    <property type="entry name" value="A2M_BRD"/>
    <property type="match status" value="1"/>
</dbReference>
<dbReference type="PANTHER" id="PTHR11412:SF146">
    <property type="entry name" value="CD109 ANTIGEN"/>
    <property type="match status" value="1"/>
</dbReference>
<dbReference type="RefSeq" id="XP_005101040.1">
    <property type="nucleotide sequence ID" value="XM_005100983.3"/>
</dbReference>
<name>A0ABM0JTD9_APLCA</name>
<dbReference type="Gene3D" id="1.50.10.20">
    <property type="match status" value="1"/>
</dbReference>
<keyword evidence="2" id="KW-0812">Transmembrane</keyword>
<dbReference type="Gene3D" id="2.60.40.690">
    <property type="entry name" value="Alpha-macroglobulin, receptor-binding domain"/>
    <property type="match status" value="1"/>
</dbReference>
<dbReference type="Gene3D" id="2.60.40.2950">
    <property type="match status" value="1"/>
</dbReference>
<accession>A0ABM0JTD9</accession>
<evidence type="ECO:0000313" key="6">
    <source>
        <dbReference type="Proteomes" id="UP000694888"/>
    </source>
</evidence>
<dbReference type="Pfam" id="PF01835">
    <property type="entry name" value="MG2"/>
    <property type="match status" value="1"/>
</dbReference>
<dbReference type="InterPro" id="IPR002172">
    <property type="entry name" value="LDrepeatLR_classA_rpt"/>
</dbReference>
<proteinExistence type="predicted"/>